<dbReference type="GO" id="GO:0030288">
    <property type="term" value="C:outer membrane-bounded periplasmic space"/>
    <property type="evidence" value="ECO:0007669"/>
    <property type="project" value="InterPro"/>
</dbReference>
<keyword evidence="2" id="KW-1133">Transmembrane helix</keyword>
<name>A0A6L5YFB4_9FIRM</name>
<dbReference type="AlphaFoldDB" id="A0A6L5YFB4"/>
<dbReference type="InterPro" id="IPR038404">
    <property type="entry name" value="TRAP_DctP_sf"/>
</dbReference>
<keyword evidence="2" id="KW-0812">Transmembrane</keyword>
<gene>
    <name evidence="3" type="ORF">FYJ59_01700</name>
</gene>
<dbReference type="PANTHER" id="PTHR33376">
    <property type="match status" value="1"/>
</dbReference>
<dbReference type="RefSeq" id="WP_154495000.1">
    <property type="nucleotide sequence ID" value="NZ_VUMU01000001.1"/>
</dbReference>
<dbReference type="PANTHER" id="PTHR33376:SF2">
    <property type="entry name" value="DICARBOXYLATE-BINDING PERIPLASMIC PROTEIN"/>
    <property type="match status" value="1"/>
</dbReference>
<dbReference type="CDD" id="cd13671">
    <property type="entry name" value="PBP2_TRAP_SBP_like_3"/>
    <property type="match status" value="1"/>
</dbReference>
<dbReference type="Gene3D" id="3.40.190.170">
    <property type="entry name" value="Bacterial extracellular solute-binding protein, family 7"/>
    <property type="match status" value="1"/>
</dbReference>
<dbReference type="InterPro" id="IPR004682">
    <property type="entry name" value="TRAP_DctP"/>
</dbReference>
<dbReference type="Proteomes" id="UP000476055">
    <property type="component" value="Unassembled WGS sequence"/>
</dbReference>
<dbReference type="EMBL" id="VUMU01000001">
    <property type="protein sequence ID" value="MST56971.1"/>
    <property type="molecule type" value="Genomic_DNA"/>
</dbReference>
<keyword evidence="2" id="KW-0472">Membrane</keyword>
<dbReference type="GO" id="GO:0055085">
    <property type="term" value="P:transmembrane transport"/>
    <property type="evidence" value="ECO:0007669"/>
    <property type="project" value="InterPro"/>
</dbReference>
<dbReference type="NCBIfam" id="TIGR00787">
    <property type="entry name" value="dctP"/>
    <property type="match status" value="1"/>
</dbReference>
<proteinExistence type="predicted"/>
<keyword evidence="1" id="KW-0732">Signal</keyword>
<dbReference type="NCBIfam" id="NF037995">
    <property type="entry name" value="TRAP_S1"/>
    <property type="match status" value="1"/>
</dbReference>
<keyword evidence="4" id="KW-1185">Reference proteome</keyword>
<organism evidence="3 4">
    <name type="scientific">Waltera intestinalis</name>
    <dbReference type="NCBI Taxonomy" id="2606635"/>
    <lineage>
        <taxon>Bacteria</taxon>
        <taxon>Bacillati</taxon>
        <taxon>Bacillota</taxon>
        <taxon>Clostridia</taxon>
        <taxon>Lachnospirales</taxon>
        <taxon>Lachnospiraceae</taxon>
        <taxon>Waltera</taxon>
    </lineage>
</organism>
<accession>A0A6L5YFB4</accession>
<dbReference type="InterPro" id="IPR018389">
    <property type="entry name" value="DctP_fam"/>
</dbReference>
<dbReference type="Pfam" id="PF03480">
    <property type="entry name" value="DctP"/>
    <property type="match status" value="1"/>
</dbReference>
<feature type="transmembrane region" description="Helical" evidence="2">
    <location>
        <begin position="6"/>
        <end position="25"/>
    </location>
</feature>
<evidence type="ECO:0000256" key="2">
    <source>
        <dbReference type="SAM" id="Phobius"/>
    </source>
</evidence>
<dbReference type="PIRSF" id="PIRSF006470">
    <property type="entry name" value="DctB"/>
    <property type="match status" value="1"/>
</dbReference>
<comment type="caution">
    <text evidence="3">The sequence shown here is derived from an EMBL/GenBank/DDBJ whole genome shotgun (WGS) entry which is preliminary data.</text>
</comment>
<evidence type="ECO:0000256" key="1">
    <source>
        <dbReference type="ARBA" id="ARBA00022729"/>
    </source>
</evidence>
<evidence type="ECO:0000313" key="4">
    <source>
        <dbReference type="Proteomes" id="UP000476055"/>
    </source>
</evidence>
<dbReference type="GO" id="GO:0030246">
    <property type="term" value="F:carbohydrate binding"/>
    <property type="evidence" value="ECO:0007669"/>
    <property type="project" value="TreeGrafter"/>
</dbReference>
<protein>
    <submittedName>
        <fullName evidence="3">TRAP transporter substrate-binding protein</fullName>
    </submittedName>
</protein>
<reference evidence="3 4" key="1">
    <citation type="submission" date="2019-08" db="EMBL/GenBank/DDBJ databases">
        <title>In-depth cultivation of the pig gut microbiome towards novel bacterial diversity and tailored functional studies.</title>
        <authorList>
            <person name="Wylensek D."/>
            <person name="Hitch T.C.A."/>
            <person name="Clavel T."/>
        </authorList>
    </citation>
    <scope>NUCLEOTIDE SEQUENCE [LARGE SCALE GENOMIC DNA]</scope>
    <source>
        <strain evidence="3 4">WCA3-601-WT-6H</strain>
    </source>
</reference>
<sequence>MNKKLILSWGVFAIMVIVATCLFFITKKPEEAPEYVLFYAENQTADYPTTLGALRFAELVQERTGGRIHIIVESEAKLGSESEVLEQIKYGGIAFARVSLSQIAEQAPEMNVLQLPYLYRDSEHMWRILDGEIGEEFLKKVSAYGYTGLSWYDAGARSFYSVEKPITCLEDFQGMTIRVQESDMMADMVEALGAKAVKIAYSSVYSALQRHTIDGAENNWPSYEAMNHYEVAPYFTIDEHTRVPEMQICSASIWEQLSEEDQEILRKCARESAEYERELWKDREEQSRQTAIANGTCVISLPTEEKERFRKAMSNLYETYCSDSAELIKKIMEQ</sequence>
<evidence type="ECO:0000313" key="3">
    <source>
        <dbReference type="EMBL" id="MST56971.1"/>
    </source>
</evidence>